<protein>
    <submittedName>
        <fullName evidence="2">Ketosteroid isomerase-like protein</fullName>
    </submittedName>
</protein>
<dbReference type="EMBL" id="RJKX01000011">
    <property type="protein sequence ID" value="ROQ01828.1"/>
    <property type="molecule type" value="Genomic_DNA"/>
</dbReference>
<dbReference type="InterPro" id="IPR037401">
    <property type="entry name" value="SnoaL-like"/>
</dbReference>
<dbReference type="Proteomes" id="UP000278222">
    <property type="component" value="Unassembled WGS sequence"/>
</dbReference>
<dbReference type="Gene3D" id="3.10.450.50">
    <property type="match status" value="1"/>
</dbReference>
<evidence type="ECO:0000313" key="2">
    <source>
        <dbReference type="EMBL" id="ROQ01828.1"/>
    </source>
</evidence>
<proteinExistence type="predicted"/>
<keyword evidence="2" id="KW-0413">Isomerase</keyword>
<dbReference type="AlphaFoldDB" id="A0A3N1ME42"/>
<comment type="caution">
    <text evidence="2">The sequence shown here is derived from an EMBL/GenBank/DDBJ whole genome shotgun (WGS) entry which is preliminary data.</text>
</comment>
<keyword evidence="3" id="KW-1185">Reference proteome</keyword>
<feature type="domain" description="SnoaL-like" evidence="1">
    <location>
        <begin position="14"/>
        <end position="114"/>
    </location>
</feature>
<organism evidence="2 3">
    <name type="scientific">Stella humosa</name>
    <dbReference type="NCBI Taxonomy" id="94"/>
    <lineage>
        <taxon>Bacteria</taxon>
        <taxon>Pseudomonadati</taxon>
        <taxon>Pseudomonadota</taxon>
        <taxon>Alphaproteobacteria</taxon>
        <taxon>Rhodospirillales</taxon>
        <taxon>Stellaceae</taxon>
        <taxon>Stella</taxon>
    </lineage>
</organism>
<dbReference type="RefSeq" id="WP_170216337.1">
    <property type="nucleotide sequence ID" value="NZ_AP019700.1"/>
</dbReference>
<sequence>MTAVTEALVMEIEAAFNSRDVERILSYFAEDGVFFTARGPTKTGIELKGKAAIGVFLRDRFSYIPDMYWNPQYRFVAGDRGVSYWTVTGTNQRTGATLDLHGCDIFHFRDGKIVLKDTFWKTIEP</sequence>
<dbReference type="Pfam" id="PF12680">
    <property type="entry name" value="SnoaL_2"/>
    <property type="match status" value="1"/>
</dbReference>
<dbReference type="GO" id="GO:0016853">
    <property type="term" value="F:isomerase activity"/>
    <property type="evidence" value="ECO:0007669"/>
    <property type="project" value="UniProtKB-KW"/>
</dbReference>
<evidence type="ECO:0000313" key="3">
    <source>
        <dbReference type="Proteomes" id="UP000278222"/>
    </source>
</evidence>
<dbReference type="InterPro" id="IPR032710">
    <property type="entry name" value="NTF2-like_dom_sf"/>
</dbReference>
<accession>A0A3N1ME42</accession>
<name>A0A3N1ME42_9PROT</name>
<evidence type="ECO:0000259" key="1">
    <source>
        <dbReference type="Pfam" id="PF12680"/>
    </source>
</evidence>
<reference evidence="2 3" key="1">
    <citation type="submission" date="2018-11" db="EMBL/GenBank/DDBJ databases">
        <title>Genomic Encyclopedia of Type Strains, Phase IV (KMG-IV): sequencing the most valuable type-strain genomes for metagenomic binning, comparative biology and taxonomic classification.</title>
        <authorList>
            <person name="Goeker M."/>
        </authorList>
    </citation>
    <scope>NUCLEOTIDE SEQUENCE [LARGE SCALE GENOMIC DNA]</scope>
    <source>
        <strain evidence="2 3">DSM 5900</strain>
    </source>
</reference>
<dbReference type="SUPFAM" id="SSF54427">
    <property type="entry name" value="NTF2-like"/>
    <property type="match status" value="1"/>
</dbReference>
<gene>
    <name evidence="2" type="ORF">EDC65_1015</name>
</gene>